<dbReference type="KEGG" id="dci:113466894"/>
<accession>A0A3Q0IQ95</accession>
<reference evidence="3" key="1">
    <citation type="submission" date="2025-08" db="UniProtKB">
        <authorList>
            <consortium name="RefSeq"/>
        </authorList>
    </citation>
    <scope>IDENTIFICATION</scope>
</reference>
<keyword evidence="2" id="KW-1185">Reference proteome</keyword>
<dbReference type="RefSeq" id="XP_026678469.1">
    <property type="nucleotide sequence ID" value="XM_026822668.1"/>
</dbReference>
<feature type="compositionally biased region" description="Basic residues" evidence="1">
    <location>
        <begin position="25"/>
        <end position="38"/>
    </location>
</feature>
<name>A0A3Q0IQ95_DIACI</name>
<dbReference type="GeneID" id="113466894"/>
<dbReference type="PaxDb" id="121845-A0A3Q0IQ95"/>
<dbReference type="AlphaFoldDB" id="A0A3Q0IQ95"/>
<proteinExistence type="predicted"/>
<evidence type="ECO:0000313" key="2">
    <source>
        <dbReference type="Proteomes" id="UP000079169"/>
    </source>
</evidence>
<feature type="compositionally biased region" description="Basic residues" evidence="1">
    <location>
        <begin position="64"/>
        <end position="76"/>
    </location>
</feature>
<protein>
    <submittedName>
        <fullName evidence="3">Uncharacterized protein LOC113466894 isoform X1</fullName>
    </submittedName>
</protein>
<evidence type="ECO:0000313" key="3">
    <source>
        <dbReference type="RefSeq" id="XP_026678469.1"/>
    </source>
</evidence>
<organism evidence="2 3">
    <name type="scientific">Diaphorina citri</name>
    <name type="common">Asian citrus psyllid</name>
    <dbReference type="NCBI Taxonomy" id="121845"/>
    <lineage>
        <taxon>Eukaryota</taxon>
        <taxon>Metazoa</taxon>
        <taxon>Ecdysozoa</taxon>
        <taxon>Arthropoda</taxon>
        <taxon>Hexapoda</taxon>
        <taxon>Insecta</taxon>
        <taxon>Pterygota</taxon>
        <taxon>Neoptera</taxon>
        <taxon>Paraneoptera</taxon>
        <taxon>Hemiptera</taxon>
        <taxon>Sternorrhyncha</taxon>
        <taxon>Psylloidea</taxon>
        <taxon>Psyllidae</taxon>
        <taxon>Diaphorininae</taxon>
        <taxon>Diaphorina</taxon>
    </lineage>
</organism>
<dbReference type="Proteomes" id="UP000079169">
    <property type="component" value="Unplaced"/>
</dbReference>
<feature type="region of interest" description="Disordered" evidence="1">
    <location>
        <begin position="15"/>
        <end position="82"/>
    </location>
</feature>
<evidence type="ECO:0000256" key="1">
    <source>
        <dbReference type="SAM" id="MobiDB-lite"/>
    </source>
</evidence>
<sequence>MFSNIVQRLQTLSPLTSPVTSPVMSRKKFSKSPAHRRSLKEEFREVQSDPEDCGFGGDGGNMKPRSKRKIEKIKSRRNGDQEIGLPILHTSKSMVSLELPRQMQVSKSMGRLDGFKQVRIIRKHFFACSEVL</sequence>
<gene>
    <name evidence="3" type="primary">LOC113466894</name>
</gene>